<feature type="domain" description="Fibronectin type-III" evidence="25">
    <location>
        <begin position="676"/>
        <end position="771"/>
    </location>
</feature>
<evidence type="ECO:0000256" key="18">
    <source>
        <dbReference type="ARBA" id="ARBA00023319"/>
    </source>
</evidence>
<evidence type="ECO:0000256" key="2">
    <source>
        <dbReference type="ARBA" id="ARBA00004624"/>
    </source>
</evidence>
<dbReference type="EMBL" id="AZIM01000501">
    <property type="protein sequence ID" value="ETE70679.1"/>
    <property type="molecule type" value="Genomic_DNA"/>
</dbReference>
<keyword evidence="5" id="KW-1003">Cell membrane</keyword>
<dbReference type="Proteomes" id="UP000018936">
    <property type="component" value="Unassembled WGS sequence"/>
</dbReference>
<dbReference type="InterPro" id="IPR013783">
    <property type="entry name" value="Ig-like_fold"/>
</dbReference>
<feature type="domain" description="Fibronectin type-III" evidence="25">
    <location>
        <begin position="1113"/>
        <end position="1205"/>
    </location>
</feature>
<comment type="function">
    <text evidence="19">Neural cell adhesion molecule involved in the dynamics of cell adhesion and in the generation of transmembrane signals at tyrosine kinase receptors. During brain development, critical in multiple processes, including neuronal migration, axonal growth and fasciculation, and synaptogenesis. In the mature brain, plays a role in the dynamics of neuronal structure and function, including synaptic plasticity.</text>
</comment>
<dbReference type="SMART" id="SM00409">
    <property type="entry name" value="IG"/>
    <property type="match status" value="5"/>
</dbReference>
<dbReference type="FunFam" id="2.60.40.10:FF:000078">
    <property type="entry name" value="Neuronal cell adhesion molecule"/>
    <property type="match status" value="1"/>
</dbReference>
<evidence type="ECO:0000256" key="20">
    <source>
        <dbReference type="ARBA" id="ARBA00063896"/>
    </source>
</evidence>
<feature type="compositionally biased region" description="Basic and acidic residues" evidence="22">
    <location>
        <begin position="854"/>
        <end position="865"/>
    </location>
</feature>
<dbReference type="Pfam" id="PF13882">
    <property type="entry name" value="Bravo_FIGEY"/>
    <property type="match status" value="1"/>
</dbReference>
<keyword evidence="14 23" id="KW-0472">Membrane</keyword>
<feature type="transmembrane region" description="Helical" evidence="23">
    <location>
        <begin position="1218"/>
        <end position="1239"/>
    </location>
</feature>
<evidence type="ECO:0000256" key="5">
    <source>
        <dbReference type="ARBA" id="ARBA00022475"/>
    </source>
</evidence>
<evidence type="ECO:0000256" key="3">
    <source>
        <dbReference type="ARBA" id="ARBA00008588"/>
    </source>
</evidence>
<dbReference type="FunFam" id="2.60.40.10:FF:000367">
    <property type="entry name" value="Neural cell adhesion molecule L1-like protein"/>
    <property type="match status" value="1"/>
</dbReference>
<dbReference type="InterPro" id="IPR013151">
    <property type="entry name" value="Immunoglobulin_dom"/>
</dbReference>
<evidence type="ECO:0000256" key="9">
    <source>
        <dbReference type="ARBA" id="ARBA00022737"/>
    </source>
</evidence>
<feature type="domain" description="Ig-like" evidence="24">
    <location>
        <begin position="382"/>
        <end position="469"/>
    </location>
</feature>
<comment type="caution">
    <text evidence="26">The sequence shown here is derived from an EMBL/GenBank/DDBJ whole genome shotgun (WGS) entry which is preliminary data.</text>
</comment>
<dbReference type="GO" id="GO:0005886">
    <property type="term" value="C:plasma membrane"/>
    <property type="evidence" value="ECO:0007669"/>
    <property type="project" value="UniProtKB-SubCell"/>
</dbReference>
<dbReference type="CDD" id="cd00063">
    <property type="entry name" value="FN3"/>
    <property type="match status" value="5"/>
</dbReference>
<gene>
    <name evidence="26" type="primary">L1CAM</name>
    <name evidence="26" type="ORF">L345_03507</name>
</gene>
<evidence type="ECO:0000256" key="1">
    <source>
        <dbReference type="ARBA" id="ARBA00004251"/>
    </source>
</evidence>
<protein>
    <recommendedName>
        <fullName evidence="21">Neural cell adhesion molecule L1</fullName>
    </recommendedName>
</protein>
<comment type="subcellular location">
    <subcellularLocation>
        <location evidence="1">Cell membrane</location>
        <topology evidence="1">Single-pass type I membrane protein</topology>
    </subcellularLocation>
    <subcellularLocation>
        <location evidence="2">Cell projection</location>
        <location evidence="2">Growth cone</location>
    </subcellularLocation>
</comment>
<dbReference type="FunFam" id="2.60.40.10:FF:000038">
    <property type="entry name" value="Neuronal cell adhesion molecule"/>
    <property type="match status" value="1"/>
</dbReference>
<proteinExistence type="inferred from homology"/>
<keyword evidence="27" id="KW-1185">Reference proteome</keyword>
<name>V8P7Z0_OPHHA</name>
<keyword evidence="6" id="KW-0597">Phosphoprotein</keyword>
<dbReference type="InterPro" id="IPR036116">
    <property type="entry name" value="FN3_sf"/>
</dbReference>
<feature type="region of interest" description="Disordered" evidence="22">
    <location>
        <begin position="1249"/>
        <end position="1288"/>
    </location>
</feature>
<dbReference type="GO" id="GO:0061564">
    <property type="term" value="P:axon development"/>
    <property type="evidence" value="ECO:0007669"/>
    <property type="project" value="UniProtKB-ARBA"/>
</dbReference>
<evidence type="ECO:0000256" key="15">
    <source>
        <dbReference type="ARBA" id="ARBA00023157"/>
    </source>
</evidence>
<feature type="domain" description="Ig-like" evidence="24">
    <location>
        <begin position="289"/>
        <end position="377"/>
    </location>
</feature>
<feature type="domain" description="Ig-like" evidence="24">
    <location>
        <begin position="567"/>
        <end position="657"/>
    </location>
</feature>
<evidence type="ECO:0000259" key="25">
    <source>
        <dbReference type="PROSITE" id="PS50853"/>
    </source>
</evidence>
<dbReference type="SUPFAM" id="SSF48726">
    <property type="entry name" value="Immunoglobulin"/>
    <property type="match status" value="6"/>
</dbReference>
<dbReference type="SMART" id="SM00408">
    <property type="entry name" value="IGc2"/>
    <property type="match status" value="5"/>
</dbReference>
<evidence type="ECO:0000313" key="26">
    <source>
        <dbReference type="EMBL" id="ETE70679.1"/>
    </source>
</evidence>
<dbReference type="SMART" id="SM00060">
    <property type="entry name" value="FN3"/>
    <property type="match status" value="5"/>
</dbReference>
<dbReference type="OrthoDB" id="6244967at2759"/>
<feature type="compositionally biased region" description="Polar residues" evidence="22">
    <location>
        <begin position="1334"/>
        <end position="1348"/>
    </location>
</feature>
<comment type="similarity">
    <text evidence="3">Belongs to the immunoglobulin superfamily. L1/neurofascin/NgCAM family.</text>
</comment>
<dbReference type="PANTHER" id="PTHR44170:SF44">
    <property type="entry name" value="L1 CELL ADHESION MOLECULE"/>
    <property type="match status" value="1"/>
</dbReference>
<keyword evidence="10" id="KW-0221">Differentiation</keyword>
<evidence type="ECO:0000256" key="19">
    <source>
        <dbReference type="ARBA" id="ARBA00060042"/>
    </source>
</evidence>
<keyword evidence="8" id="KW-0732">Signal</keyword>
<feature type="domain" description="Ig-like" evidence="24">
    <location>
        <begin position="474"/>
        <end position="556"/>
    </location>
</feature>
<dbReference type="PROSITE" id="PS50835">
    <property type="entry name" value="IG_LIKE"/>
    <property type="match status" value="6"/>
</dbReference>
<dbReference type="SUPFAM" id="SSF49265">
    <property type="entry name" value="Fibronectin type III"/>
    <property type="match status" value="3"/>
</dbReference>
<evidence type="ECO:0000256" key="7">
    <source>
        <dbReference type="ARBA" id="ARBA00022692"/>
    </source>
</evidence>
<dbReference type="GO" id="GO:0098609">
    <property type="term" value="P:cell-cell adhesion"/>
    <property type="evidence" value="ECO:0007669"/>
    <property type="project" value="TreeGrafter"/>
</dbReference>
<evidence type="ECO:0000256" key="14">
    <source>
        <dbReference type="ARBA" id="ARBA00023136"/>
    </source>
</evidence>
<keyword evidence="18" id="KW-0393">Immunoglobulin domain</keyword>
<evidence type="ECO:0000256" key="22">
    <source>
        <dbReference type="SAM" id="MobiDB-lite"/>
    </source>
</evidence>
<keyword evidence="4" id="KW-0217">Developmental protein</keyword>
<dbReference type="Pfam" id="PF00041">
    <property type="entry name" value="fn3"/>
    <property type="match status" value="4"/>
</dbReference>
<feature type="domain" description="Ig-like" evidence="24">
    <location>
        <begin position="86"/>
        <end position="181"/>
    </location>
</feature>
<feature type="region of interest" description="Disordered" evidence="22">
    <location>
        <begin position="849"/>
        <end position="868"/>
    </location>
</feature>
<dbReference type="Pfam" id="PF00047">
    <property type="entry name" value="ig"/>
    <property type="match status" value="1"/>
</dbReference>
<keyword evidence="15" id="KW-1015">Disulfide bond</keyword>
<keyword evidence="13 23" id="KW-1133">Transmembrane helix</keyword>
<feature type="domain" description="Fibronectin type-III" evidence="25">
    <location>
        <begin position="984"/>
        <end position="1109"/>
    </location>
</feature>
<feature type="non-terminal residue" evidence="26">
    <location>
        <position position="1"/>
    </location>
</feature>
<evidence type="ECO:0000256" key="16">
    <source>
        <dbReference type="ARBA" id="ARBA00023180"/>
    </source>
</evidence>
<dbReference type="FunFam" id="2.60.40.10:FF:000005">
    <property type="entry name" value="Neuronal cell adhesion molecule"/>
    <property type="match status" value="1"/>
</dbReference>
<keyword evidence="16" id="KW-0325">Glycoprotein</keyword>
<dbReference type="FunFam" id="2.60.40.10:FF:000063">
    <property type="entry name" value="neural cell adhesion molecule L1"/>
    <property type="match status" value="1"/>
</dbReference>
<keyword evidence="11" id="KW-0130">Cell adhesion</keyword>
<dbReference type="InterPro" id="IPR003598">
    <property type="entry name" value="Ig_sub2"/>
</dbReference>
<evidence type="ECO:0000256" key="6">
    <source>
        <dbReference type="ARBA" id="ARBA00022553"/>
    </source>
</evidence>
<dbReference type="InterPro" id="IPR007110">
    <property type="entry name" value="Ig-like_dom"/>
</dbReference>
<dbReference type="Gene3D" id="2.60.40.10">
    <property type="entry name" value="Immunoglobulins"/>
    <property type="match status" value="11"/>
</dbReference>
<dbReference type="Pfam" id="PF07679">
    <property type="entry name" value="I-set"/>
    <property type="match status" value="2"/>
</dbReference>
<dbReference type="InterPro" id="IPR003599">
    <property type="entry name" value="Ig_sub"/>
</dbReference>
<comment type="subunit">
    <text evidence="20">Interacts with SHTN1; the interaction occurs in axonal growth cones. Interacts with isoform 2 of BSG.</text>
</comment>
<keyword evidence="12" id="KW-0524">Neurogenesis</keyword>
<feature type="compositionally biased region" description="Polar residues" evidence="22">
    <location>
        <begin position="757"/>
        <end position="766"/>
    </location>
</feature>
<dbReference type="GO" id="GO:0030426">
    <property type="term" value="C:growth cone"/>
    <property type="evidence" value="ECO:0007669"/>
    <property type="project" value="UniProtKB-SubCell"/>
</dbReference>
<dbReference type="GO" id="GO:0009986">
    <property type="term" value="C:cell surface"/>
    <property type="evidence" value="ECO:0007669"/>
    <property type="project" value="UniProtKB-ARBA"/>
</dbReference>
<keyword evidence="9" id="KW-0677">Repeat</keyword>
<dbReference type="Pfam" id="PF13927">
    <property type="entry name" value="Ig_3"/>
    <property type="match status" value="3"/>
</dbReference>
<dbReference type="FunFam" id="2.60.40.10:FF:000057">
    <property type="entry name" value="neural cell adhesion molecule L1"/>
    <property type="match status" value="1"/>
</dbReference>
<evidence type="ECO:0000256" key="10">
    <source>
        <dbReference type="ARBA" id="ARBA00022782"/>
    </source>
</evidence>
<evidence type="ECO:0000259" key="24">
    <source>
        <dbReference type="PROSITE" id="PS50835"/>
    </source>
</evidence>
<feature type="domain" description="Fibronectin type-III" evidence="25">
    <location>
        <begin position="873"/>
        <end position="980"/>
    </location>
</feature>
<dbReference type="InterPro" id="IPR026966">
    <property type="entry name" value="Neurofascin/L1/NrCAM_C"/>
</dbReference>
<feature type="domain" description="Ig-like" evidence="24">
    <location>
        <begin position="188"/>
        <end position="260"/>
    </location>
</feature>
<dbReference type="InterPro" id="IPR013098">
    <property type="entry name" value="Ig_I-set"/>
</dbReference>
<dbReference type="PROSITE" id="PS50853">
    <property type="entry name" value="FN3"/>
    <property type="match status" value="5"/>
</dbReference>
<evidence type="ECO:0000256" key="4">
    <source>
        <dbReference type="ARBA" id="ARBA00022473"/>
    </source>
</evidence>
<keyword evidence="7 23" id="KW-0812">Transmembrane</keyword>
<evidence type="ECO:0000256" key="11">
    <source>
        <dbReference type="ARBA" id="ARBA00022889"/>
    </source>
</evidence>
<evidence type="ECO:0000256" key="12">
    <source>
        <dbReference type="ARBA" id="ARBA00022902"/>
    </source>
</evidence>
<feature type="domain" description="Fibronectin type-III" evidence="25">
    <location>
        <begin position="773"/>
        <end position="868"/>
    </location>
</feature>
<dbReference type="InterPro" id="IPR036179">
    <property type="entry name" value="Ig-like_dom_sf"/>
</dbReference>
<evidence type="ECO:0000256" key="13">
    <source>
        <dbReference type="ARBA" id="ARBA00022989"/>
    </source>
</evidence>
<keyword evidence="17" id="KW-0966">Cell projection</keyword>
<dbReference type="PANTHER" id="PTHR44170">
    <property type="entry name" value="PROTEIN SIDEKICK"/>
    <property type="match status" value="1"/>
</dbReference>
<dbReference type="InterPro" id="IPR003961">
    <property type="entry name" value="FN3_dom"/>
</dbReference>
<evidence type="ECO:0000313" key="27">
    <source>
        <dbReference type="Proteomes" id="UP000018936"/>
    </source>
</evidence>
<organism evidence="26 27">
    <name type="scientific">Ophiophagus hannah</name>
    <name type="common">King cobra</name>
    <name type="synonym">Naja hannah</name>
    <dbReference type="NCBI Taxonomy" id="8665"/>
    <lineage>
        <taxon>Eukaryota</taxon>
        <taxon>Metazoa</taxon>
        <taxon>Chordata</taxon>
        <taxon>Craniata</taxon>
        <taxon>Vertebrata</taxon>
        <taxon>Euteleostomi</taxon>
        <taxon>Lepidosauria</taxon>
        <taxon>Squamata</taxon>
        <taxon>Bifurcata</taxon>
        <taxon>Unidentata</taxon>
        <taxon>Episquamata</taxon>
        <taxon>Toxicofera</taxon>
        <taxon>Serpentes</taxon>
        <taxon>Colubroidea</taxon>
        <taxon>Elapidae</taxon>
        <taxon>Elapinae</taxon>
        <taxon>Ophiophagus</taxon>
    </lineage>
</organism>
<sequence length="1348" mass="150378">MEVAGGGSGAGMPSIRIILWINGIQEKWLLPGSLHPQVTLGLVCSCLLLGYIATQVKKGGLACVAREDGLNTSLSADAVAAVQQPPEFTIQPDKEIVLYPTDEIILKWEATGNPSVTYRWTKDGEQFDPEQVRGIKQLENSGTLIIHANNGNVPTRFNGLYRCYASNILGTAVSSESRIIVENAPQWPKEEVAPITAEEGTHTVLPCNPPTSADPPKIYWLNSKIEHITQDERVTVGQDGNLYFANVQMKDSQPDYICNAHFQGPRLIIQKEPIELKVIPTNTFSYQKPILIVPETTRKSYVALLGKPLILECIAAGLPTPSVEWIHLNRLNPSPGVSFENYNKTLCIPSVTEDDDGDYQCIARNEHGSIYHTYTVNVEAAPHWIKMPVSQIYGPGENVRLDCEVDGKPKPKVSWSINGTPLKDVMPDPRRKIQSGALIFSEVQPNDTAVIQCQAHNKHGSILANAYILVVWLPAEILTPDGIEYAVVENQIVILHCKTFGAPRPKVQWFMEDMNPALKDERIFIFTNGSLKLQEVRHEDAGNFTCLAENDQNNVSIVARLVVKGATQIEEGPINMEKKQGESVTFYCKVLFDESIPKRGIQWRLDGEDIEESDDNNKYIIGDMSLKVTNVDFSDQGTYSCLAWTTLDSVEKSANLLVYGKYQKKERLDLDCKPGPVSNLEVQRQQNHEVKLTWTPGDNHNREIKEYNVFCEETKFGPEQMEWLATVPGNQPWAILHLSPFRSYNFYVQASNDQGKSELSSRSASHATDPAAPERNPTDVRGEGNETTNMIITWTPLPHKEWNAPMMKYRVQWRLENEGQWDEVEIEEPPVLVTDTPVFSPYEIKVQAQNDFGKGPEPEPEKGYSGEDVPEAVPEDLLIEMINSTTIKLSWILPNREKIWGHLKGFKVYYSRLGTLAERSRRQAHLHFHPHGELLILGNVSEVILGGLRPWSRYQVQLAVLNGRGEGPRSEAMEFVTPEGVPSIPESFQLDYLSDTAVLLEWMPPKFPNGRLLRYVLGYQQGESVAALGFSGVCSTASWEPGEENPHTHFIFTNQTEMDISNIHIPATQLSLNLSDLDPHTPYKFSLWAETKEGRGEISLLEEHTMHESVNLSFVNISVGETGENFTTIIWIPRQNQRDVEFAVHLMSKTDKGQWHDVGKASSGQGSYSIPDLQPGKQYCVRLVKVHRTGDVQIIWESDVETSGVVQERQKSFAAEGWFIGFISAIVLLILVLVLLCFIKRSKGGKYSVKDKEDTQVDSEARPMKDETFGEYSDNEEKPFTSSQPSLNGDIKALGSDDSLADYGGSVDVQFNEDGSFIGQYSGQKGKEGGGNDSSGATSPTNVVTALE</sequence>
<accession>V8P7Z0</accession>
<dbReference type="FunFam" id="2.60.40.10:FF:000658">
    <property type="entry name" value="Neural cell adhesion molecule L1"/>
    <property type="match status" value="1"/>
</dbReference>
<feature type="region of interest" description="Disordered" evidence="22">
    <location>
        <begin position="757"/>
        <end position="786"/>
    </location>
</feature>
<evidence type="ECO:0000256" key="21">
    <source>
        <dbReference type="ARBA" id="ARBA00074488"/>
    </source>
</evidence>
<evidence type="ECO:0000256" key="17">
    <source>
        <dbReference type="ARBA" id="ARBA00023273"/>
    </source>
</evidence>
<evidence type="ECO:0000256" key="8">
    <source>
        <dbReference type="ARBA" id="ARBA00022729"/>
    </source>
</evidence>
<dbReference type="FunFam" id="2.60.40.10:FF:000028">
    <property type="entry name" value="Neuronal cell adhesion molecule"/>
    <property type="match status" value="1"/>
</dbReference>
<feature type="region of interest" description="Disordered" evidence="22">
    <location>
        <begin position="1318"/>
        <end position="1348"/>
    </location>
</feature>
<evidence type="ECO:0000256" key="23">
    <source>
        <dbReference type="SAM" id="Phobius"/>
    </source>
</evidence>
<reference evidence="26 27" key="1">
    <citation type="journal article" date="2013" name="Proc. Natl. Acad. Sci. U.S.A.">
        <title>The king cobra genome reveals dynamic gene evolution and adaptation in the snake venom system.</title>
        <authorList>
            <person name="Vonk F.J."/>
            <person name="Casewell N.R."/>
            <person name="Henkel C.V."/>
            <person name="Heimberg A.M."/>
            <person name="Jansen H.J."/>
            <person name="McCleary R.J."/>
            <person name="Kerkkamp H.M."/>
            <person name="Vos R.A."/>
            <person name="Guerreiro I."/>
            <person name="Calvete J.J."/>
            <person name="Wuster W."/>
            <person name="Woods A.E."/>
            <person name="Logan J.M."/>
            <person name="Harrison R.A."/>
            <person name="Castoe T.A."/>
            <person name="de Koning A.P."/>
            <person name="Pollock D.D."/>
            <person name="Yandell M."/>
            <person name="Calderon D."/>
            <person name="Renjifo C."/>
            <person name="Currier R.B."/>
            <person name="Salgado D."/>
            <person name="Pla D."/>
            <person name="Sanz L."/>
            <person name="Hyder A.S."/>
            <person name="Ribeiro J.M."/>
            <person name="Arntzen J.W."/>
            <person name="van den Thillart G.E."/>
            <person name="Boetzer M."/>
            <person name="Pirovano W."/>
            <person name="Dirks R.P."/>
            <person name="Spaink H.P."/>
            <person name="Duboule D."/>
            <person name="McGlinn E."/>
            <person name="Kini R.M."/>
            <person name="Richardson M.K."/>
        </authorList>
    </citation>
    <scope>NUCLEOTIDE SEQUENCE</scope>
    <source>
        <tissue evidence="26">Blood</tissue>
    </source>
</reference>
<feature type="compositionally biased region" description="Basic and acidic residues" evidence="22">
    <location>
        <begin position="1249"/>
        <end position="1268"/>
    </location>
</feature>